<dbReference type="CDD" id="cd04301">
    <property type="entry name" value="NAT_SF"/>
    <property type="match status" value="1"/>
</dbReference>
<evidence type="ECO:0000313" key="4">
    <source>
        <dbReference type="EMBL" id="MCK1791018.1"/>
    </source>
</evidence>
<evidence type="ECO:0000259" key="3">
    <source>
        <dbReference type="PROSITE" id="PS51186"/>
    </source>
</evidence>
<dbReference type="RefSeq" id="WP_247291491.1">
    <property type="nucleotide sequence ID" value="NZ_JAKNRW010000008.1"/>
</dbReference>
<accession>A0ABT0EZ66</accession>
<evidence type="ECO:0000313" key="5">
    <source>
        <dbReference type="Proteomes" id="UP001299876"/>
    </source>
</evidence>
<dbReference type="PANTHER" id="PTHR43877">
    <property type="entry name" value="AMINOALKYLPHOSPHONATE N-ACETYLTRANSFERASE-RELATED-RELATED"/>
    <property type="match status" value="1"/>
</dbReference>
<organism evidence="4 5">
    <name type="scientific">Pseudomonas violetae</name>
    <dbReference type="NCBI Taxonomy" id="2915813"/>
    <lineage>
        <taxon>Bacteria</taxon>
        <taxon>Pseudomonadati</taxon>
        <taxon>Pseudomonadota</taxon>
        <taxon>Gammaproteobacteria</taxon>
        <taxon>Pseudomonadales</taxon>
        <taxon>Pseudomonadaceae</taxon>
        <taxon>Pseudomonas</taxon>
    </lineage>
</organism>
<name>A0ABT0EZ66_9PSED</name>
<dbReference type="Proteomes" id="UP001299876">
    <property type="component" value="Unassembled WGS sequence"/>
</dbReference>
<gene>
    <name evidence="4" type="ORF">L9059_12625</name>
</gene>
<dbReference type="EMBL" id="JAKNRW010000008">
    <property type="protein sequence ID" value="MCK1791018.1"/>
    <property type="molecule type" value="Genomic_DNA"/>
</dbReference>
<sequence length="151" mass="16786">MECQIRRATSLDAEAISEVTINALRKSSAQDYPPEVIARLEHNFSTQAIHRLMMQRQVFVAVVDEQVVATASLDGAVVRSVFVEPGYQGKGIGKQLMVVIHAAAIDASLELLHVPSSITAETFYVSMGYQKVRDEFFGDERTIVMCKRLLE</sequence>
<keyword evidence="1" id="KW-0808">Transferase</keyword>
<dbReference type="InterPro" id="IPR016181">
    <property type="entry name" value="Acyl_CoA_acyltransferase"/>
</dbReference>
<feature type="domain" description="N-acetyltransferase" evidence="3">
    <location>
        <begin position="3"/>
        <end position="150"/>
    </location>
</feature>
<keyword evidence="2" id="KW-0012">Acyltransferase</keyword>
<evidence type="ECO:0000256" key="2">
    <source>
        <dbReference type="ARBA" id="ARBA00023315"/>
    </source>
</evidence>
<protein>
    <submittedName>
        <fullName evidence="4">GNAT family N-acetyltransferase</fullName>
    </submittedName>
</protein>
<evidence type="ECO:0000256" key="1">
    <source>
        <dbReference type="ARBA" id="ARBA00022679"/>
    </source>
</evidence>
<dbReference type="Gene3D" id="3.40.630.30">
    <property type="match status" value="1"/>
</dbReference>
<dbReference type="SUPFAM" id="SSF55729">
    <property type="entry name" value="Acyl-CoA N-acyltransferases (Nat)"/>
    <property type="match status" value="1"/>
</dbReference>
<dbReference type="InterPro" id="IPR000182">
    <property type="entry name" value="GNAT_dom"/>
</dbReference>
<dbReference type="PROSITE" id="PS51186">
    <property type="entry name" value="GNAT"/>
    <property type="match status" value="1"/>
</dbReference>
<reference evidence="4 5" key="1">
    <citation type="submission" date="2022-02" db="EMBL/GenBank/DDBJ databases">
        <title>Comparative genomics of the first Antarctic Pseudomonas spp. capable of biotransforming 2,4,6-Trinitrotoluene.</title>
        <authorList>
            <person name="Cabrera M.A."/>
            <person name="Marquez S.L."/>
            <person name="Perez-Donoso J.M."/>
        </authorList>
    </citation>
    <scope>NUCLEOTIDE SEQUENCE [LARGE SCALE GENOMIC DNA]</scope>
    <source>
        <strain evidence="4 5">TNT19</strain>
    </source>
</reference>
<keyword evidence="5" id="KW-1185">Reference proteome</keyword>
<dbReference type="Pfam" id="PF13673">
    <property type="entry name" value="Acetyltransf_10"/>
    <property type="match status" value="1"/>
</dbReference>
<dbReference type="InterPro" id="IPR050832">
    <property type="entry name" value="Bact_Acetyltransf"/>
</dbReference>
<comment type="caution">
    <text evidence="4">The sequence shown here is derived from an EMBL/GenBank/DDBJ whole genome shotgun (WGS) entry which is preliminary data.</text>
</comment>
<proteinExistence type="predicted"/>
<dbReference type="PANTHER" id="PTHR43877:SF1">
    <property type="entry name" value="ACETYLTRANSFERASE"/>
    <property type="match status" value="1"/>
</dbReference>